<keyword evidence="3" id="KW-0067">ATP-binding</keyword>
<dbReference type="InterPro" id="IPR043129">
    <property type="entry name" value="ATPase_NBD"/>
</dbReference>
<evidence type="ECO:0000256" key="2">
    <source>
        <dbReference type="ARBA" id="ARBA00022741"/>
    </source>
</evidence>
<sequence length="355" mass="40150">MVNHFVAEFKRKHKKDLATNPRALRRLRIACERAKRTLSSSTQASIEIDSLFDGIGFYTNINRARFEELCADLFRSTMDPVEKSIRDAKMDKSQIHDIVVVGGSTRIPKVQKHGKMEKSKSLLMIKVCFWNEFSCSNFIFFSVNRTTPSFVAFTDTERLIGDAAKNQVAMNPANTVFGIFFCFLINVSKIIFRRKRLIGRKFDDPAVQSDMKHWPFKVIQGEMKAFFPEDAGTISGLNVLRIINEPTAAAIAYGLDKKRQGERNVLIFDLGGGTFDVSILTIEDGIFEVKSTVGDTHLGGEDFDNRMVNHFVAEIKRKHKKDLATNPRALRRLRTACERAKRTLSSSTQASIDAL</sequence>
<dbReference type="EMBL" id="CAJEWN010002257">
    <property type="protein sequence ID" value="CAD2202799.1"/>
    <property type="molecule type" value="Genomic_DNA"/>
</dbReference>
<protein>
    <submittedName>
        <fullName evidence="5">Uncharacterized protein</fullName>
    </submittedName>
</protein>
<accession>A0A6V7XTW3</accession>
<dbReference type="Gene3D" id="3.30.420.40">
    <property type="match status" value="3"/>
</dbReference>
<keyword evidence="2" id="KW-0547">Nucleotide-binding</keyword>
<evidence type="ECO:0000256" key="4">
    <source>
        <dbReference type="ARBA" id="ARBA00023016"/>
    </source>
</evidence>
<dbReference type="AlphaFoldDB" id="A0A6V7XTW3"/>
<dbReference type="GO" id="GO:0140662">
    <property type="term" value="F:ATP-dependent protein folding chaperone"/>
    <property type="evidence" value="ECO:0007669"/>
    <property type="project" value="InterPro"/>
</dbReference>
<gene>
    <name evidence="5" type="ORF">MENT_LOCUS56450</name>
</gene>
<keyword evidence="4" id="KW-0346">Stress response</keyword>
<dbReference type="PRINTS" id="PR00301">
    <property type="entry name" value="HEATSHOCK70"/>
</dbReference>
<evidence type="ECO:0000313" key="5">
    <source>
        <dbReference type="EMBL" id="CAD2202799.1"/>
    </source>
</evidence>
<comment type="similarity">
    <text evidence="1">Belongs to the heat shock protein 70 family.</text>
</comment>
<dbReference type="Pfam" id="PF00012">
    <property type="entry name" value="HSP70"/>
    <property type="match status" value="4"/>
</dbReference>
<comment type="caution">
    <text evidence="5">The sequence shown here is derived from an EMBL/GenBank/DDBJ whole genome shotgun (WGS) entry which is preliminary data.</text>
</comment>
<dbReference type="InterPro" id="IPR013126">
    <property type="entry name" value="Hsp_70_fam"/>
</dbReference>
<dbReference type="FunFam" id="3.90.640.10:FF:000058">
    <property type="entry name" value="Heat shock 70 kDa protein"/>
    <property type="match status" value="1"/>
</dbReference>
<evidence type="ECO:0000313" key="6">
    <source>
        <dbReference type="Proteomes" id="UP000580250"/>
    </source>
</evidence>
<organism evidence="5 6">
    <name type="scientific">Meloidogyne enterolobii</name>
    <name type="common">Root-knot nematode worm</name>
    <name type="synonym">Meloidogyne mayaguensis</name>
    <dbReference type="NCBI Taxonomy" id="390850"/>
    <lineage>
        <taxon>Eukaryota</taxon>
        <taxon>Metazoa</taxon>
        <taxon>Ecdysozoa</taxon>
        <taxon>Nematoda</taxon>
        <taxon>Chromadorea</taxon>
        <taxon>Rhabditida</taxon>
        <taxon>Tylenchina</taxon>
        <taxon>Tylenchomorpha</taxon>
        <taxon>Tylenchoidea</taxon>
        <taxon>Meloidogynidae</taxon>
        <taxon>Meloidogyninae</taxon>
        <taxon>Meloidogyne</taxon>
    </lineage>
</organism>
<dbReference type="FunFam" id="3.30.420.40:FF:000172">
    <property type="entry name" value="Heat shock 70 kDa protein"/>
    <property type="match status" value="1"/>
</dbReference>
<dbReference type="Proteomes" id="UP000580250">
    <property type="component" value="Unassembled WGS sequence"/>
</dbReference>
<dbReference type="InterPro" id="IPR018181">
    <property type="entry name" value="Heat_shock_70_CS"/>
</dbReference>
<evidence type="ECO:0000256" key="1">
    <source>
        <dbReference type="ARBA" id="ARBA00007381"/>
    </source>
</evidence>
<dbReference type="FunFam" id="3.30.420.40:FF:000028">
    <property type="entry name" value="heat shock 70 kDa protein-like"/>
    <property type="match status" value="1"/>
</dbReference>
<proteinExistence type="inferred from homology"/>
<dbReference type="PANTHER" id="PTHR19375">
    <property type="entry name" value="HEAT SHOCK PROTEIN 70KDA"/>
    <property type="match status" value="1"/>
</dbReference>
<dbReference type="PROSITE" id="PS00329">
    <property type="entry name" value="HSP70_2"/>
    <property type="match status" value="1"/>
</dbReference>
<dbReference type="GO" id="GO:0005524">
    <property type="term" value="F:ATP binding"/>
    <property type="evidence" value="ECO:0007669"/>
    <property type="project" value="UniProtKB-KW"/>
</dbReference>
<dbReference type="GO" id="GO:0006950">
    <property type="term" value="P:response to stress"/>
    <property type="evidence" value="ECO:0007669"/>
    <property type="project" value="UniProtKB-ARBA"/>
</dbReference>
<reference evidence="5 6" key="1">
    <citation type="submission" date="2020-08" db="EMBL/GenBank/DDBJ databases">
        <authorList>
            <person name="Koutsovoulos G."/>
            <person name="Danchin GJ E."/>
        </authorList>
    </citation>
    <scope>NUCLEOTIDE SEQUENCE [LARGE SCALE GENOMIC DNA]</scope>
</reference>
<dbReference type="OrthoDB" id="5858940at2759"/>
<dbReference type="FunFam" id="3.90.640.10:FF:000134">
    <property type="entry name" value="Heat shock cognate 71 kDa protein"/>
    <property type="match status" value="1"/>
</dbReference>
<name>A0A6V7XTW3_MELEN</name>
<dbReference type="Gene3D" id="3.90.640.10">
    <property type="entry name" value="Actin, Chain A, domain 4"/>
    <property type="match status" value="2"/>
</dbReference>
<dbReference type="PROSITE" id="PS01036">
    <property type="entry name" value="HSP70_3"/>
    <property type="match status" value="1"/>
</dbReference>
<dbReference type="Gene3D" id="3.30.30.30">
    <property type="match status" value="2"/>
</dbReference>
<dbReference type="FunFam" id="3.30.30.30:FF:000001">
    <property type="entry name" value="heat shock 70 kDa protein-like"/>
    <property type="match status" value="1"/>
</dbReference>
<evidence type="ECO:0000256" key="3">
    <source>
        <dbReference type="ARBA" id="ARBA00022840"/>
    </source>
</evidence>
<dbReference type="SUPFAM" id="SSF53067">
    <property type="entry name" value="Actin-like ATPase domain"/>
    <property type="match status" value="3"/>
</dbReference>